<dbReference type="OrthoDB" id="4950658at2"/>
<comment type="caution">
    <text evidence="2">The sequence shown here is derived from an EMBL/GenBank/DDBJ whole genome shotgun (WGS) entry which is preliminary data.</text>
</comment>
<feature type="transmembrane region" description="Helical" evidence="1">
    <location>
        <begin position="29"/>
        <end position="50"/>
    </location>
</feature>
<evidence type="ECO:0000256" key="1">
    <source>
        <dbReference type="SAM" id="Phobius"/>
    </source>
</evidence>
<accession>L1MJ40</accession>
<feature type="transmembrane region" description="Helical" evidence="1">
    <location>
        <begin position="100"/>
        <end position="118"/>
    </location>
</feature>
<name>L1MJ40_9CORY</name>
<organism evidence="2 3">
    <name type="scientific">Corynebacterium durum F0235</name>
    <dbReference type="NCBI Taxonomy" id="1035195"/>
    <lineage>
        <taxon>Bacteria</taxon>
        <taxon>Bacillati</taxon>
        <taxon>Actinomycetota</taxon>
        <taxon>Actinomycetes</taxon>
        <taxon>Mycobacteriales</taxon>
        <taxon>Corynebacteriaceae</taxon>
        <taxon>Corynebacterium</taxon>
    </lineage>
</organism>
<dbReference type="HOGENOM" id="CLU_1710164_0_0_11"/>
<feature type="transmembrane region" description="Helical" evidence="1">
    <location>
        <begin position="124"/>
        <end position="143"/>
    </location>
</feature>
<dbReference type="AlphaFoldDB" id="L1MJ40"/>
<sequence>MDTTTPQEAQAQLAEARLRTQGISGFSPVWVTYEIILIAMTFEVLCAYFDGHPDFQSLRTPFFAMGMAWLFGGIVMLILTKTISKPIRFGFERRWDIMHYLTAGGFFVSTLIVVFAPLELWHVLAIISTYLLLGIAAPVWEVITVRNLYRNAQ</sequence>
<gene>
    <name evidence="2" type="ORF">HMPREF9997_00860</name>
</gene>
<keyword evidence="1" id="KW-1133">Transmembrane helix</keyword>
<evidence type="ECO:0000313" key="2">
    <source>
        <dbReference type="EMBL" id="EKX91257.1"/>
    </source>
</evidence>
<proteinExistence type="predicted"/>
<dbReference type="Proteomes" id="UP000010445">
    <property type="component" value="Unassembled WGS sequence"/>
</dbReference>
<reference evidence="2 3" key="1">
    <citation type="submission" date="2012-05" db="EMBL/GenBank/DDBJ databases">
        <authorList>
            <person name="Weinstock G."/>
            <person name="Sodergren E."/>
            <person name="Lobos E.A."/>
            <person name="Fulton L."/>
            <person name="Fulton R."/>
            <person name="Courtney L."/>
            <person name="Fronick C."/>
            <person name="O'Laughlin M."/>
            <person name="Godfrey J."/>
            <person name="Wilson R.M."/>
            <person name="Miner T."/>
            <person name="Farmer C."/>
            <person name="Delehaunty K."/>
            <person name="Cordes M."/>
            <person name="Minx P."/>
            <person name="Tomlinson C."/>
            <person name="Chen J."/>
            <person name="Wollam A."/>
            <person name="Pepin K.H."/>
            <person name="Bhonagiri V."/>
            <person name="Zhang X."/>
            <person name="Suruliraj S."/>
            <person name="Warren W."/>
            <person name="Mitreva M."/>
            <person name="Mardis E.R."/>
            <person name="Wilson R.K."/>
        </authorList>
    </citation>
    <scope>NUCLEOTIDE SEQUENCE [LARGE SCALE GENOMIC DNA]</scope>
    <source>
        <strain evidence="2 3">F0235</strain>
    </source>
</reference>
<dbReference type="RefSeq" id="WP_006063103.1">
    <property type="nucleotide sequence ID" value="NZ_KB290828.1"/>
</dbReference>
<dbReference type="STRING" id="1035195.HMPREF9997_00860"/>
<feature type="transmembrane region" description="Helical" evidence="1">
    <location>
        <begin position="62"/>
        <end position="79"/>
    </location>
</feature>
<keyword evidence="1" id="KW-0812">Transmembrane</keyword>
<keyword evidence="1" id="KW-0472">Membrane</keyword>
<dbReference type="EMBL" id="AMEM01000013">
    <property type="protein sequence ID" value="EKX91257.1"/>
    <property type="molecule type" value="Genomic_DNA"/>
</dbReference>
<keyword evidence="3" id="KW-1185">Reference proteome</keyword>
<evidence type="ECO:0000313" key="3">
    <source>
        <dbReference type="Proteomes" id="UP000010445"/>
    </source>
</evidence>
<dbReference type="PATRIC" id="fig|1035195.3.peg.764"/>
<protein>
    <submittedName>
        <fullName evidence="2">Uncharacterized protein</fullName>
    </submittedName>
</protein>